<feature type="region of interest" description="Disordered" evidence="1">
    <location>
        <begin position="611"/>
        <end position="662"/>
    </location>
</feature>
<feature type="compositionally biased region" description="Basic and acidic residues" evidence="1">
    <location>
        <begin position="376"/>
        <end position="390"/>
    </location>
</feature>
<reference evidence="2 3" key="1">
    <citation type="submission" date="2016-02" db="EMBL/GenBank/DDBJ databases">
        <title>Genome analysis of coral dinoflagellate symbionts highlights evolutionary adaptations to a symbiotic lifestyle.</title>
        <authorList>
            <person name="Aranda M."/>
            <person name="Li Y."/>
            <person name="Liew Y.J."/>
            <person name="Baumgarten S."/>
            <person name="Simakov O."/>
            <person name="Wilson M."/>
            <person name="Piel J."/>
            <person name="Ashoor H."/>
            <person name="Bougouffa S."/>
            <person name="Bajic V.B."/>
            <person name="Ryu T."/>
            <person name="Ravasi T."/>
            <person name="Bayer T."/>
            <person name="Micklem G."/>
            <person name="Kim H."/>
            <person name="Bhak J."/>
            <person name="Lajeunesse T.C."/>
            <person name="Voolstra C.R."/>
        </authorList>
    </citation>
    <scope>NUCLEOTIDE SEQUENCE [LARGE SCALE GENOMIC DNA]</scope>
    <source>
        <strain evidence="2 3">CCMP2467</strain>
    </source>
</reference>
<protein>
    <submittedName>
        <fullName evidence="2">Uncharacterized protein</fullName>
    </submittedName>
</protein>
<feature type="compositionally biased region" description="Acidic residues" evidence="1">
    <location>
        <begin position="366"/>
        <end position="375"/>
    </location>
</feature>
<keyword evidence="3" id="KW-1185">Reference proteome</keyword>
<feature type="region of interest" description="Disordered" evidence="1">
    <location>
        <begin position="358"/>
        <end position="469"/>
    </location>
</feature>
<dbReference type="AlphaFoldDB" id="A0A1Q9ER13"/>
<organism evidence="2 3">
    <name type="scientific">Symbiodinium microadriaticum</name>
    <name type="common">Dinoflagellate</name>
    <name type="synonym">Zooxanthella microadriatica</name>
    <dbReference type="NCBI Taxonomy" id="2951"/>
    <lineage>
        <taxon>Eukaryota</taxon>
        <taxon>Sar</taxon>
        <taxon>Alveolata</taxon>
        <taxon>Dinophyceae</taxon>
        <taxon>Suessiales</taxon>
        <taxon>Symbiodiniaceae</taxon>
        <taxon>Symbiodinium</taxon>
    </lineage>
</organism>
<proteinExistence type="predicted"/>
<dbReference type="Proteomes" id="UP000186817">
    <property type="component" value="Unassembled WGS sequence"/>
</dbReference>
<feature type="compositionally biased region" description="Acidic residues" evidence="1">
    <location>
        <begin position="617"/>
        <end position="641"/>
    </location>
</feature>
<feature type="region of interest" description="Disordered" evidence="1">
    <location>
        <begin position="740"/>
        <end position="771"/>
    </location>
</feature>
<feature type="region of interest" description="Disordered" evidence="1">
    <location>
        <begin position="264"/>
        <end position="285"/>
    </location>
</feature>
<sequence length="1194" mass="133845">MARFDLAMLVVGEGRMSWLPPHRIVEGMDWLRWHNDEDDDAIEVEQFYTDMEWEVSATRLYKGEAVQKLFKFIRHLRDSLPPPDRKLKGCCKMIKERQAEERRQEEENEVCEEGEEEEERVDDPMVEEEEEEKKKEPVPVLKKAGKYAAPPPGGPVRRLKEKTAEDSEEVMFVSSSTSSEKKELDEVRRKIEAWETKVSIDIPLDITRDFDQIVDTQPINILDAESPAPTPLRKAETAESMSEPALPVSPEMQRKLRKAKQAAIAEGEGKGKGTGMKAKAKAGAGKSAGAKSAKLAYMKFLKGRPKRAPIVVMVFAIVANMPLDFTQVYEAVEFSNDLEPMEAKELLQSLEALQAAEMTTPPPRETEEEAQADDDGLGKEKATPEKRRLQAQETLVDNGEDAQPTFPSDELPTPFKSTQKDLSLATPKASSRGTPRKSLISSFDSAVSDPPGPTHVLSLAPPDTSDGSGDEILQYALQQKMVEVSSGEENWNTAETDIYHGTPLKAATRRPRLETLSKAEEAKLEAVLRRVCKADKKGNYQVPEQVHKMWKKGGAHRRELRKDKYQKKLLWYWCDIGYEGVQAKKDEEEITRDTAISSGSRVTEVPLGLGASLPALDSDEDMNDADDDEDDDEDEDGEEADDSKQPKLGKRKSKEQLEADVHEDIDGVPDLLDEILMDVFQKQIEDLAAKHDELADMKSSYDCDEAIDNTKLTKLMNSVNKLPPGKQSVSSEQIGEHIAESTLLPTLKGFDKEPEKATEKSPKGSGKGSEVSTEFLAELANAVVTEVNDTFGEEGAAKLQSYKLLRKMSRGFTTGHAAEATRKALEAMPENQAPVPVTEVDIGLDEPFPCILFSDYLRTLAEHNKLNVLTQDTDLEAFWGKMQPLLPEHPVFQLPAESRARTLPLYLIGDEGRGWKKSAVFVLGSESVLGTGCDAEDEITSAEAMKMNFRGNTMLTRQLFACMPKGLYLNDDRPLHKLVNIWAEDFAKLFYDGLRIRRGGCTETWRAVVLGLKDDSPGFRSDRMYCERQWFKGADTTFVLKFLVFKFENVLASEDLGDDRLYFQAVLDCLKASDGFLSSLYKAGLFLWRRRLVKIVRLGNEMIASYTRCAGLAVSRSLARFKLSPKYHMLMHVVLQLMVDRDANRTPVNPMAYSCQMPEDFINRVATLARSVSPRYVPARSLALYKIALAKLWQ</sequence>
<evidence type="ECO:0000313" key="3">
    <source>
        <dbReference type="Proteomes" id="UP000186817"/>
    </source>
</evidence>
<evidence type="ECO:0000256" key="1">
    <source>
        <dbReference type="SAM" id="MobiDB-lite"/>
    </source>
</evidence>
<feature type="compositionally biased region" description="Low complexity" evidence="1">
    <location>
        <begin position="275"/>
        <end position="285"/>
    </location>
</feature>
<comment type="caution">
    <text evidence="2">The sequence shown here is derived from an EMBL/GenBank/DDBJ whole genome shotgun (WGS) entry which is preliminary data.</text>
</comment>
<dbReference type="EMBL" id="LSRX01000088">
    <property type="protein sequence ID" value="OLQ09874.1"/>
    <property type="molecule type" value="Genomic_DNA"/>
</dbReference>
<feature type="region of interest" description="Disordered" evidence="1">
    <location>
        <begin position="98"/>
        <end position="177"/>
    </location>
</feature>
<dbReference type="OrthoDB" id="441321at2759"/>
<feature type="compositionally biased region" description="Acidic residues" evidence="1">
    <location>
        <begin position="106"/>
        <end position="131"/>
    </location>
</feature>
<evidence type="ECO:0000313" key="2">
    <source>
        <dbReference type="EMBL" id="OLQ09874.1"/>
    </source>
</evidence>
<gene>
    <name evidence="2" type="ORF">AK812_SmicGene6439</name>
</gene>
<feature type="compositionally biased region" description="Basic and acidic residues" evidence="1">
    <location>
        <begin position="749"/>
        <end position="762"/>
    </location>
</feature>
<accession>A0A1Q9ER13</accession>
<feature type="region of interest" description="Disordered" evidence="1">
    <location>
        <begin position="224"/>
        <end position="252"/>
    </location>
</feature>
<feature type="compositionally biased region" description="Polar residues" evidence="1">
    <location>
        <begin position="428"/>
        <end position="445"/>
    </location>
</feature>
<name>A0A1Q9ER13_SYMMI</name>